<keyword evidence="3" id="KW-1185">Reference proteome</keyword>
<dbReference type="Proteomes" id="UP000693970">
    <property type="component" value="Unassembled WGS sequence"/>
</dbReference>
<comment type="caution">
    <text evidence="2">The sequence shown here is derived from an EMBL/GenBank/DDBJ whole genome shotgun (WGS) entry which is preliminary data.</text>
</comment>
<evidence type="ECO:0000313" key="3">
    <source>
        <dbReference type="Proteomes" id="UP000693970"/>
    </source>
</evidence>
<proteinExistence type="predicted"/>
<feature type="region of interest" description="Disordered" evidence="1">
    <location>
        <begin position="1"/>
        <end position="28"/>
    </location>
</feature>
<protein>
    <submittedName>
        <fullName evidence="2">Uncharacterized protein</fullName>
    </submittedName>
</protein>
<reference evidence="2" key="1">
    <citation type="journal article" date="2021" name="Sci. Rep.">
        <title>Diploid genomic architecture of Nitzschia inconspicua, an elite biomass production diatom.</title>
        <authorList>
            <person name="Oliver A."/>
            <person name="Podell S."/>
            <person name="Pinowska A."/>
            <person name="Traller J.C."/>
            <person name="Smith S.R."/>
            <person name="McClure R."/>
            <person name="Beliaev A."/>
            <person name="Bohutskyi P."/>
            <person name="Hill E.A."/>
            <person name="Rabines A."/>
            <person name="Zheng H."/>
            <person name="Allen L.Z."/>
            <person name="Kuo A."/>
            <person name="Grigoriev I.V."/>
            <person name="Allen A.E."/>
            <person name="Hazlebeck D."/>
            <person name="Allen E.E."/>
        </authorList>
    </citation>
    <scope>NUCLEOTIDE SEQUENCE</scope>
    <source>
        <strain evidence="2">Hildebrandi</strain>
    </source>
</reference>
<organism evidence="2 3">
    <name type="scientific">Nitzschia inconspicua</name>
    <dbReference type="NCBI Taxonomy" id="303405"/>
    <lineage>
        <taxon>Eukaryota</taxon>
        <taxon>Sar</taxon>
        <taxon>Stramenopiles</taxon>
        <taxon>Ochrophyta</taxon>
        <taxon>Bacillariophyta</taxon>
        <taxon>Bacillariophyceae</taxon>
        <taxon>Bacillariophycidae</taxon>
        <taxon>Bacillariales</taxon>
        <taxon>Bacillariaceae</taxon>
        <taxon>Nitzschia</taxon>
    </lineage>
</organism>
<reference evidence="2" key="2">
    <citation type="submission" date="2021-04" db="EMBL/GenBank/DDBJ databases">
        <authorList>
            <person name="Podell S."/>
        </authorList>
    </citation>
    <scope>NUCLEOTIDE SEQUENCE</scope>
    <source>
        <strain evidence="2">Hildebrandi</strain>
    </source>
</reference>
<feature type="compositionally biased region" description="Polar residues" evidence="1">
    <location>
        <begin position="1"/>
        <end position="12"/>
    </location>
</feature>
<sequence>MKANHNDASYSSTKDRIGKGKDAELPGGMTLCQRHRKSVIKTDMSFGSEWIRKSKTLLECWFNILNLCHSRRAFKELMNGCIPG</sequence>
<gene>
    <name evidence="2" type="ORF">IV203_009620</name>
</gene>
<feature type="compositionally biased region" description="Basic and acidic residues" evidence="1">
    <location>
        <begin position="13"/>
        <end position="24"/>
    </location>
</feature>
<evidence type="ECO:0000256" key="1">
    <source>
        <dbReference type="SAM" id="MobiDB-lite"/>
    </source>
</evidence>
<dbReference type="EMBL" id="JAGRRH010000018">
    <property type="protein sequence ID" value="KAG7350260.1"/>
    <property type="molecule type" value="Genomic_DNA"/>
</dbReference>
<evidence type="ECO:0000313" key="2">
    <source>
        <dbReference type="EMBL" id="KAG7350260.1"/>
    </source>
</evidence>
<accession>A0A9K3PK48</accession>
<name>A0A9K3PK48_9STRA</name>
<dbReference type="AlphaFoldDB" id="A0A9K3PK48"/>